<feature type="region of interest" description="Disordered" evidence="1">
    <location>
        <begin position="168"/>
        <end position="238"/>
    </location>
</feature>
<sequence length="1161" mass="122491">MSDSEWEVLSVSDEQQVAQPLQPLPTDSTGTAEEAAAEGKAENVACDSVSQVSRQGMLIPLCLTLNQTGTRIGVGHTRGFLVFRVVAAPAADAACEGVETEATPATSSASSWTRMGKKESAKPAHSVGAKTAEALSTSPARSQLVLDPQYNLDLLTFSNIREHMRQERAARTAFSMPAKSTMADAPSSSLPAVVTDRTAGNPHGSRHAPALEASPPSPSDEVVSEEDRDLSTDSEERLGSFLTTVDRALAQIKRDRQGLRVRHNRAVTEKPSLHQQQQDKEATTNTEHTAAASAVVAERSTSAAEDSRIAGGTAPAETLCMGDAAPTSRCRRLPLKSSLALERGNDENINLEPLCSDANSNHDTAPAVMQRADTSLPSSSTSLASSVASGLREHDDDEENEDEDDCIGFEGGGVAVMAFLYEQTWMALVGGGPTPMGEPNRVQFIRDGELQHRLLMPDPVVHLFLDARLLFVVTTTELRMYTNPIEQEWTCLRQTLPLPAAVATRYTIAAPSAAAAANAPVRVWEKLPNPGSASSSANVAAASNAAEELRGSCATPVVAASLPVIPVVVDYARSLVLLPTGEGGNGFALHRYVSGPEVRYPNPVRTTDMDTLVGSLGTECASKAENHFSTGSTAVATGRTTCFLQQIATKPTAHRNPLYNLALYVGWPSSITRLLSSETETGKGNQRSDSTRCSSLDGTNSGGIVTLVAASSEYATRLTLWILQRLQNETASQPDGHPPLSFAAATGEAAFVLLREFRVGVRLTAPQAVVMSFPGVSRYVARSHTTLAATSARASTEGSDGRARAASWTNAGLLRNRTIAGETAMPPSADTSASASGICSAATSYSSFMSDTAAMTSWATGAAAAVGSSKTEAVAVQHLQFVGNGAYLLCIHDTDIISIFSTSARETAQEAKNMCRDRVAAEHNRYSRLSIMNKYLPQVLSNRLEAYTRQAWPSCTGRLPSTDPTFLPRWICAQRRGMPGGTRNLAVTVPTAAPKRLTSMAGPTPPTAAAATLPPDNVRADVLAGAEEVEPNASTLSSGSNPPNRARSSRASAAKQLKSTGAPLAFPTGSSDEQLPLASRCVWGTPFTKLSQCIQVWSSTSHSGCGAAPMSSGTTPATSSSRHSPPIVLNCATCEGTFANILLYAEEGEVHASRALRYATA</sequence>
<gene>
    <name evidence="2" type="ORF">JKF63_04155</name>
</gene>
<dbReference type="Proteomes" id="UP000674318">
    <property type="component" value="Unassembled WGS sequence"/>
</dbReference>
<feature type="compositionally biased region" description="Polar residues" evidence="1">
    <location>
        <begin position="12"/>
        <end position="31"/>
    </location>
</feature>
<keyword evidence="3" id="KW-1185">Reference proteome</keyword>
<organism evidence="2 3">
    <name type="scientific">Porcisia hertigi</name>
    <dbReference type="NCBI Taxonomy" id="2761500"/>
    <lineage>
        <taxon>Eukaryota</taxon>
        <taxon>Discoba</taxon>
        <taxon>Euglenozoa</taxon>
        <taxon>Kinetoplastea</taxon>
        <taxon>Metakinetoplastina</taxon>
        <taxon>Trypanosomatida</taxon>
        <taxon>Trypanosomatidae</taxon>
        <taxon>Leishmaniinae</taxon>
        <taxon>Porcisia</taxon>
    </lineage>
</organism>
<feature type="region of interest" description="Disordered" evidence="1">
    <location>
        <begin position="97"/>
        <end position="139"/>
    </location>
</feature>
<feature type="compositionally biased region" description="Low complexity" evidence="1">
    <location>
        <begin position="1037"/>
        <end position="1054"/>
    </location>
</feature>
<dbReference type="KEGG" id="phet:94290225"/>
<protein>
    <submittedName>
        <fullName evidence="2">Uncharacterized protein</fullName>
    </submittedName>
</protein>
<feature type="region of interest" description="Disordered" evidence="1">
    <location>
        <begin position="996"/>
        <end position="1016"/>
    </location>
</feature>
<feature type="compositionally biased region" description="Basic and acidic residues" evidence="1">
    <location>
        <begin position="266"/>
        <end position="282"/>
    </location>
</feature>
<dbReference type="EMBL" id="JAFJZO010000026">
    <property type="protein sequence ID" value="KAG5501885.1"/>
    <property type="molecule type" value="Genomic_DNA"/>
</dbReference>
<name>A0A836IDV1_9TRYP</name>
<feature type="region of interest" description="Disordered" evidence="1">
    <location>
        <begin position="370"/>
        <end position="404"/>
    </location>
</feature>
<dbReference type="OrthoDB" id="1667587at2759"/>
<feature type="compositionally biased region" description="Low complexity" evidence="1">
    <location>
        <begin position="283"/>
        <end position="294"/>
    </location>
</feature>
<feature type="compositionally biased region" description="Acidic residues" evidence="1">
    <location>
        <begin position="395"/>
        <end position="404"/>
    </location>
</feature>
<dbReference type="GeneID" id="94290225"/>
<dbReference type="RefSeq" id="XP_067756332.1">
    <property type="nucleotide sequence ID" value="XM_067900148.1"/>
</dbReference>
<feature type="compositionally biased region" description="Low complexity" evidence="1">
    <location>
        <begin position="374"/>
        <end position="389"/>
    </location>
</feature>
<evidence type="ECO:0000256" key="1">
    <source>
        <dbReference type="SAM" id="MobiDB-lite"/>
    </source>
</evidence>
<dbReference type="AlphaFoldDB" id="A0A836IDV1"/>
<proteinExistence type="predicted"/>
<feature type="compositionally biased region" description="Low complexity" evidence="1">
    <location>
        <begin position="97"/>
        <end position="113"/>
    </location>
</feature>
<evidence type="ECO:0000313" key="2">
    <source>
        <dbReference type="EMBL" id="KAG5501885.1"/>
    </source>
</evidence>
<evidence type="ECO:0000313" key="3">
    <source>
        <dbReference type="Proteomes" id="UP000674318"/>
    </source>
</evidence>
<feature type="compositionally biased region" description="Basic and acidic residues" evidence="1">
    <location>
        <begin position="229"/>
        <end position="238"/>
    </location>
</feature>
<feature type="region of interest" description="Disordered" evidence="1">
    <location>
        <begin position="1"/>
        <end position="35"/>
    </location>
</feature>
<accession>A0A836IDV1</accession>
<comment type="caution">
    <text evidence="2">The sequence shown here is derived from an EMBL/GenBank/DDBJ whole genome shotgun (WGS) entry which is preliminary data.</text>
</comment>
<feature type="region of interest" description="Disordered" evidence="1">
    <location>
        <begin position="255"/>
        <end position="310"/>
    </location>
</feature>
<reference evidence="2 3" key="1">
    <citation type="submission" date="2021-02" db="EMBL/GenBank/DDBJ databases">
        <title>Porcisia hertigi Genome sequencing and assembly.</title>
        <authorList>
            <person name="Almutairi H."/>
            <person name="Gatherer D."/>
        </authorList>
    </citation>
    <scope>NUCLEOTIDE SEQUENCE [LARGE SCALE GENOMIC DNA]</scope>
    <source>
        <strain evidence="2 3">C119</strain>
    </source>
</reference>
<feature type="region of interest" description="Disordered" evidence="1">
    <location>
        <begin position="1029"/>
        <end position="1070"/>
    </location>
</feature>